<dbReference type="GeneID" id="4908406"/>
<protein>
    <submittedName>
        <fullName evidence="2">Uncharacterized protein</fullName>
    </submittedName>
</protein>
<gene>
    <name evidence="2" type="ordered locus">Pcal_1910</name>
</gene>
<keyword evidence="1" id="KW-0812">Transmembrane</keyword>
<sequence length="85" mass="9592">MNRATALLILALIVAIGMVLLNYGLTYINGVYNTFANSPRDLTALREDPVERTWMLQSAVWTGVFALSIVAVMAYLYYLAREEFK</sequence>
<keyword evidence="1" id="KW-0472">Membrane</keyword>
<dbReference type="STRING" id="410359.Pcal_1910"/>
<feature type="transmembrane region" description="Helical" evidence="1">
    <location>
        <begin position="59"/>
        <end position="80"/>
    </location>
</feature>
<keyword evidence="3" id="KW-1185">Reference proteome</keyword>
<dbReference type="HOGENOM" id="CLU_2505077_0_0_2"/>
<reference evidence="2" key="1">
    <citation type="submission" date="2007-02" db="EMBL/GenBank/DDBJ databases">
        <title>Complete sequence of Pyrobaculum calidifontis JCM 11548.</title>
        <authorList>
            <consortium name="US DOE Joint Genome Institute"/>
            <person name="Copeland A."/>
            <person name="Lucas S."/>
            <person name="Lapidus A."/>
            <person name="Barry K."/>
            <person name="Glavina del Rio T."/>
            <person name="Dalin E."/>
            <person name="Tice H."/>
            <person name="Pitluck S."/>
            <person name="Chain P."/>
            <person name="Malfatti S."/>
            <person name="Shin M."/>
            <person name="Vergez L."/>
            <person name="Schmutz J."/>
            <person name="Larimer F."/>
            <person name="Land M."/>
            <person name="Hauser L."/>
            <person name="Kyrpides N."/>
            <person name="Mikhailova N."/>
            <person name="Cozen A.E."/>
            <person name="Fitz-Gibbon S.T."/>
            <person name="House C.H."/>
            <person name="Saltikov C."/>
            <person name="Lowe T.M."/>
            <person name="Richardson P."/>
        </authorList>
    </citation>
    <scope>NUCLEOTIDE SEQUENCE [LARGE SCALE GENOMIC DNA]</scope>
    <source>
        <strain evidence="2">JCM 11548</strain>
    </source>
</reference>
<name>A3MXF9_PYRCJ</name>
<dbReference type="AlphaFoldDB" id="A3MXF9"/>
<dbReference type="EMBL" id="CP000561">
    <property type="protein sequence ID" value="ABO09326.1"/>
    <property type="molecule type" value="Genomic_DNA"/>
</dbReference>
<feature type="transmembrane region" description="Helical" evidence="1">
    <location>
        <begin position="7"/>
        <end position="28"/>
    </location>
</feature>
<evidence type="ECO:0000313" key="3">
    <source>
        <dbReference type="Proteomes" id="UP000001431"/>
    </source>
</evidence>
<organism evidence="2 3">
    <name type="scientific">Pyrobaculum calidifontis (strain DSM 21063 / JCM 11548 / VA1)</name>
    <dbReference type="NCBI Taxonomy" id="410359"/>
    <lineage>
        <taxon>Archaea</taxon>
        <taxon>Thermoproteota</taxon>
        <taxon>Thermoprotei</taxon>
        <taxon>Thermoproteales</taxon>
        <taxon>Thermoproteaceae</taxon>
        <taxon>Pyrobaculum</taxon>
    </lineage>
</organism>
<accession>A3MXF9</accession>
<dbReference type="Proteomes" id="UP000001431">
    <property type="component" value="Chromosome"/>
</dbReference>
<dbReference type="OrthoDB" id="378851at2157"/>
<evidence type="ECO:0000256" key="1">
    <source>
        <dbReference type="SAM" id="Phobius"/>
    </source>
</evidence>
<dbReference type="RefSeq" id="WP_011850584.1">
    <property type="nucleotide sequence ID" value="NC_009073.1"/>
</dbReference>
<dbReference type="eggNOG" id="arCOG07024">
    <property type="taxonomic scope" value="Archaea"/>
</dbReference>
<keyword evidence="1" id="KW-1133">Transmembrane helix</keyword>
<proteinExistence type="predicted"/>
<dbReference type="KEGG" id="pcl:Pcal_1910"/>
<evidence type="ECO:0000313" key="2">
    <source>
        <dbReference type="EMBL" id="ABO09326.1"/>
    </source>
</evidence>